<dbReference type="Pfam" id="PF12476">
    <property type="entry name" value="DUF3696"/>
    <property type="match status" value="1"/>
</dbReference>
<reference evidence="3" key="1">
    <citation type="journal article" date="2022" name="Nat. Microbiol.">
        <title>Unique mobile elements and scalable gene flow at the prokaryote-eukaryote boundary revealed by circularized Asgard archaea genomes.</title>
        <authorList>
            <person name="Wu F."/>
            <person name="Speth D.R."/>
            <person name="Philosof A."/>
            <person name="Cremiere A."/>
            <person name="Narayanan A."/>
            <person name="Barco R.A."/>
            <person name="Connon S.A."/>
            <person name="Amend J.P."/>
            <person name="Antoshechkin I.A."/>
            <person name="Orphan V.J."/>
        </authorList>
    </citation>
    <scope>NUCLEOTIDE SEQUENCE</scope>
    <source>
        <strain evidence="3">PM71</strain>
    </source>
</reference>
<dbReference type="Proteomes" id="UP001201020">
    <property type="component" value="Chromosome"/>
</dbReference>
<dbReference type="GO" id="GO:0016887">
    <property type="term" value="F:ATP hydrolysis activity"/>
    <property type="evidence" value="ECO:0007669"/>
    <property type="project" value="InterPro"/>
</dbReference>
<dbReference type="Gene3D" id="3.40.50.300">
    <property type="entry name" value="P-loop containing nucleotide triphosphate hydrolases"/>
    <property type="match status" value="2"/>
</dbReference>
<dbReference type="SUPFAM" id="SSF52540">
    <property type="entry name" value="P-loop containing nucleoside triphosphate hydrolases"/>
    <property type="match status" value="1"/>
</dbReference>
<dbReference type="InterPro" id="IPR051396">
    <property type="entry name" value="Bact_Antivir_Def_Nuclease"/>
</dbReference>
<feature type="domain" description="DUF3696" evidence="1">
    <location>
        <begin position="580"/>
        <end position="627"/>
    </location>
</feature>
<proteinExistence type="predicted"/>
<gene>
    <name evidence="3" type="ORF">K9W45_04260</name>
</gene>
<dbReference type="PANTHER" id="PTHR43581">
    <property type="entry name" value="ATP/GTP PHOSPHATASE"/>
    <property type="match status" value="1"/>
</dbReference>
<feature type="domain" description="ATPase AAA-type core" evidence="2">
    <location>
        <begin position="467"/>
        <end position="568"/>
    </location>
</feature>
<dbReference type="InterPro" id="IPR027417">
    <property type="entry name" value="P-loop_NTPase"/>
</dbReference>
<sequence length="628" mass="73518">MLTEIYLRNFKAFGKKGSRIPCKPITLIFGENSSGKSSILKSLLALKQTIEDNDPNNVLLHQGTYVDIGPFEEIVFGHDTRKRVEIGLQWRSSDYLHISPYKERIFKKFKINLTYISKKIEERPYILLDKIIWGISRNYGKKIEKSLISAKLVYCKTENSRIYQRIKYTCSLSKISTERVIPMILLPFLRESISGGYKKITIVENIDTPFIISYSAYEEKFKIDVFDIEEKIEKKIHFDNDKIPTINIKVPIETILKIYQENSQAKKIEIKNIVEKIRRELEKNKFFLLKKDKIIEKICKKVEIGLNEIKDDILIDHDFRILIEESINMKIEKLFRIIMFKDPSEIETDLINKLIKFIHHNLSIEFVGNPIKGELLKINTFFKLEHGKKNLYFDYDVTEENRNQFIELMKSITFIGPLRDKPSRYYIFGGSRPINVGVSGSKTADFIYSYKNKINELNNWLKKLKIGYTVSYTADKDKLSGVYSLKFEDNITKYPVALPDIGFGVSQVLPILVQTIMSNKPNEILLIEQPEIHLNPRLQAELGEFFVEHVKRNLSKQFIIETHSQQLILRIKKLIRKKKISPKLISIIFVEKTKLGANIVPIEFDKHGNFINEWPDDFFDLSYKELFE</sequence>
<dbReference type="AlphaFoldDB" id="A0A9Y1FLH6"/>
<dbReference type="EMBL" id="CP084166">
    <property type="protein sequence ID" value="UJG41682.1"/>
    <property type="molecule type" value="Genomic_DNA"/>
</dbReference>
<evidence type="ECO:0000313" key="3">
    <source>
        <dbReference type="EMBL" id="UJG41682.1"/>
    </source>
</evidence>
<name>A0A9Y1FLH6_9ARCH</name>
<accession>A0A9Y1FLH6</accession>
<dbReference type="Pfam" id="PF13304">
    <property type="entry name" value="AAA_21"/>
    <property type="match status" value="1"/>
</dbReference>
<evidence type="ECO:0000259" key="1">
    <source>
        <dbReference type="Pfam" id="PF12476"/>
    </source>
</evidence>
<dbReference type="InterPro" id="IPR003959">
    <property type="entry name" value="ATPase_AAA_core"/>
</dbReference>
<protein>
    <submittedName>
        <fullName evidence="3">DUF3696 domain-containing protein</fullName>
    </submittedName>
</protein>
<organism evidence="3">
    <name type="scientific">Candidatus Heimdallarchaeum aukensis</name>
    <dbReference type="NCBI Taxonomy" id="2876573"/>
    <lineage>
        <taxon>Archaea</taxon>
        <taxon>Promethearchaeati</taxon>
        <taxon>Candidatus Heimdallarchaeota</taxon>
        <taxon>Candidatus Heimdallarchaeia (ex Rinke et al. 2021) (nom. nud.)</taxon>
        <taxon>Candidatus Heimdallarchaeales</taxon>
        <taxon>Candidatus Heimdallarchaeaceae</taxon>
        <taxon>Candidatus Heimdallarchaeum</taxon>
    </lineage>
</organism>
<dbReference type="PANTHER" id="PTHR43581:SF2">
    <property type="entry name" value="EXCINUCLEASE ATPASE SUBUNIT"/>
    <property type="match status" value="1"/>
</dbReference>
<evidence type="ECO:0000259" key="2">
    <source>
        <dbReference type="Pfam" id="PF13304"/>
    </source>
</evidence>
<dbReference type="GO" id="GO:0005524">
    <property type="term" value="F:ATP binding"/>
    <property type="evidence" value="ECO:0007669"/>
    <property type="project" value="InterPro"/>
</dbReference>
<dbReference type="InterPro" id="IPR022532">
    <property type="entry name" value="DUF3696"/>
</dbReference>